<accession>A0ABP7V3R0</accession>
<evidence type="ECO:0000313" key="2">
    <source>
        <dbReference type="Proteomes" id="UP001499984"/>
    </source>
</evidence>
<gene>
    <name evidence="1" type="ORF">GCM10022233_34530</name>
</gene>
<sequence length="64" mass="6691">MPITVGEAARGGIGRSAEGRVADSGLMAEVRARARGRGWWRILTTDIWSTRCSAASSPSASSAE</sequence>
<keyword evidence="2" id="KW-1185">Reference proteome</keyword>
<dbReference type="Proteomes" id="UP001499984">
    <property type="component" value="Unassembled WGS sequence"/>
</dbReference>
<proteinExistence type="predicted"/>
<evidence type="ECO:0000313" key="1">
    <source>
        <dbReference type="EMBL" id="GAA4058823.1"/>
    </source>
</evidence>
<reference evidence="2" key="1">
    <citation type="journal article" date="2019" name="Int. J. Syst. Evol. Microbiol.">
        <title>The Global Catalogue of Microorganisms (GCM) 10K type strain sequencing project: providing services to taxonomists for standard genome sequencing and annotation.</title>
        <authorList>
            <consortium name="The Broad Institute Genomics Platform"/>
            <consortium name="The Broad Institute Genome Sequencing Center for Infectious Disease"/>
            <person name="Wu L."/>
            <person name="Ma J."/>
        </authorList>
    </citation>
    <scope>NUCLEOTIDE SEQUENCE [LARGE SCALE GENOMIC DNA]</scope>
    <source>
        <strain evidence="2">JCM 16925</strain>
    </source>
</reference>
<dbReference type="EMBL" id="BAAAZY010000010">
    <property type="protein sequence ID" value="GAA4058823.1"/>
    <property type="molecule type" value="Genomic_DNA"/>
</dbReference>
<protein>
    <submittedName>
        <fullName evidence="1">Uncharacterized protein</fullName>
    </submittedName>
</protein>
<dbReference type="RefSeq" id="WP_345013519.1">
    <property type="nucleotide sequence ID" value="NZ_BAAAZY010000010.1"/>
</dbReference>
<comment type="caution">
    <text evidence="1">The sequence shown here is derived from an EMBL/GenBank/DDBJ whole genome shotgun (WGS) entry which is preliminary data.</text>
</comment>
<organism evidence="1 2">
    <name type="scientific">Streptomyces shaanxiensis</name>
    <dbReference type="NCBI Taxonomy" id="653357"/>
    <lineage>
        <taxon>Bacteria</taxon>
        <taxon>Bacillati</taxon>
        <taxon>Actinomycetota</taxon>
        <taxon>Actinomycetes</taxon>
        <taxon>Kitasatosporales</taxon>
        <taxon>Streptomycetaceae</taxon>
        <taxon>Streptomyces</taxon>
    </lineage>
</organism>
<name>A0ABP7V3R0_9ACTN</name>